<dbReference type="Proteomes" id="UP000295304">
    <property type="component" value="Unassembled WGS sequence"/>
</dbReference>
<organism evidence="6 7">
    <name type="scientific">Varunaivibrio sulfuroxidans</name>
    <dbReference type="NCBI Taxonomy" id="1773489"/>
    <lineage>
        <taxon>Bacteria</taxon>
        <taxon>Pseudomonadati</taxon>
        <taxon>Pseudomonadota</taxon>
        <taxon>Alphaproteobacteria</taxon>
        <taxon>Rhodospirillales</taxon>
        <taxon>Magnetovibrionaceae</taxon>
        <taxon>Varunaivibrio</taxon>
    </lineage>
</organism>
<dbReference type="EMBL" id="SLZW01000006">
    <property type="protein sequence ID" value="TCS62081.1"/>
    <property type="molecule type" value="Genomic_DNA"/>
</dbReference>
<dbReference type="CDD" id="cd00075">
    <property type="entry name" value="HATPase"/>
    <property type="match status" value="1"/>
</dbReference>
<proteinExistence type="predicted"/>
<dbReference type="InterPro" id="IPR036890">
    <property type="entry name" value="HATPase_C_sf"/>
</dbReference>
<feature type="domain" description="Histidine kinase" evidence="5">
    <location>
        <begin position="96"/>
        <end position="302"/>
    </location>
</feature>
<dbReference type="Gene3D" id="1.10.287.130">
    <property type="match status" value="1"/>
</dbReference>
<feature type="transmembrane region" description="Helical" evidence="4">
    <location>
        <begin position="5"/>
        <end position="27"/>
    </location>
</feature>
<dbReference type="OrthoDB" id="8673316at2"/>
<keyword evidence="4" id="KW-0472">Membrane</keyword>
<evidence type="ECO:0000313" key="6">
    <source>
        <dbReference type="EMBL" id="TCS62081.1"/>
    </source>
</evidence>
<dbReference type="SMART" id="SM00387">
    <property type="entry name" value="HATPase_c"/>
    <property type="match status" value="1"/>
</dbReference>
<keyword evidence="4" id="KW-1133">Transmembrane helix</keyword>
<name>A0A4V2UNH0_9PROT</name>
<evidence type="ECO:0000256" key="2">
    <source>
        <dbReference type="ARBA" id="ARBA00012438"/>
    </source>
</evidence>
<dbReference type="InterPro" id="IPR003594">
    <property type="entry name" value="HATPase_dom"/>
</dbReference>
<dbReference type="GO" id="GO:0000155">
    <property type="term" value="F:phosphorelay sensor kinase activity"/>
    <property type="evidence" value="ECO:0007669"/>
    <property type="project" value="InterPro"/>
</dbReference>
<keyword evidence="3" id="KW-0597">Phosphoprotein</keyword>
<dbReference type="SUPFAM" id="SSF47384">
    <property type="entry name" value="Homodimeric domain of signal transducing histidine kinase"/>
    <property type="match status" value="1"/>
</dbReference>
<dbReference type="PROSITE" id="PS50109">
    <property type="entry name" value="HIS_KIN"/>
    <property type="match status" value="1"/>
</dbReference>
<dbReference type="InterPro" id="IPR003661">
    <property type="entry name" value="HisK_dim/P_dom"/>
</dbReference>
<gene>
    <name evidence="6" type="ORF">EDD55_10635</name>
</gene>
<accession>A0A4V2UNH0</accession>
<evidence type="ECO:0000313" key="7">
    <source>
        <dbReference type="Proteomes" id="UP000295304"/>
    </source>
</evidence>
<dbReference type="Pfam" id="PF02518">
    <property type="entry name" value="HATPase_c"/>
    <property type="match status" value="1"/>
</dbReference>
<dbReference type="PANTHER" id="PTHR43547">
    <property type="entry name" value="TWO-COMPONENT HISTIDINE KINASE"/>
    <property type="match status" value="1"/>
</dbReference>
<dbReference type="PRINTS" id="PR00344">
    <property type="entry name" value="BCTRLSENSOR"/>
</dbReference>
<comment type="caution">
    <text evidence="6">The sequence shown here is derived from an EMBL/GenBank/DDBJ whole genome shotgun (WGS) entry which is preliminary data.</text>
</comment>
<keyword evidence="4" id="KW-0812">Transmembrane</keyword>
<sequence length="304" mass="33474">MVQRIILNAVMTLLALCLFAVTCEFFLQEQVKLFLYGHCQPEPMAVHINHIVVAIVFSALAIVISSFLNFRYARDLQRSEKALKAKVERHRNFAADVAHELRTPLAVLRANIDALDITRPAPLDALRHDVAIMSRIVEQLLARTRLDSMVIAVNEQADLAEVSRTISAFLAPYAISEARSLEVIGAETPLIVRGNAPALEQALCNLIENAIKYSPRGTKIILEVLAGEKEHVIMVSNRGRGIPEGMRESIFKRFLRADRRGGGAGLGLSIVQRVMEMHGGKVTVEDAPGGGARFSLRIPVQGSR</sequence>
<dbReference type="AlphaFoldDB" id="A0A4V2UNH0"/>
<dbReference type="Pfam" id="PF00512">
    <property type="entry name" value="HisKA"/>
    <property type="match status" value="1"/>
</dbReference>
<reference evidence="6 7" key="1">
    <citation type="submission" date="2019-03" db="EMBL/GenBank/DDBJ databases">
        <title>Genomic Encyclopedia of Type Strains, Phase IV (KMG-IV): sequencing the most valuable type-strain genomes for metagenomic binning, comparative biology and taxonomic classification.</title>
        <authorList>
            <person name="Goeker M."/>
        </authorList>
    </citation>
    <scope>NUCLEOTIDE SEQUENCE [LARGE SCALE GENOMIC DNA]</scope>
    <source>
        <strain evidence="6 7">DSM 101688</strain>
    </source>
</reference>
<dbReference type="Gene3D" id="3.30.565.10">
    <property type="entry name" value="Histidine kinase-like ATPase, C-terminal domain"/>
    <property type="match status" value="1"/>
</dbReference>
<dbReference type="InterPro" id="IPR004358">
    <property type="entry name" value="Sig_transdc_His_kin-like_C"/>
</dbReference>
<evidence type="ECO:0000259" key="5">
    <source>
        <dbReference type="PROSITE" id="PS50109"/>
    </source>
</evidence>
<dbReference type="InterPro" id="IPR036097">
    <property type="entry name" value="HisK_dim/P_sf"/>
</dbReference>
<comment type="catalytic activity">
    <reaction evidence="1">
        <text>ATP + protein L-histidine = ADP + protein N-phospho-L-histidine.</text>
        <dbReference type="EC" id="2.7.13.3"/>
    </reaction>
</comment>
<evidence type="ECO:0000256" key="1">
    <source>
        <dbReference type="ARBA" id="ARBA00000085"/>
    </source>
</evidence>
<dbReference type="EC" id="2.7.13.3" evidence="2"/>
<evidence type="ECO:0000256" key="3">
    <source>
        <dbReference type="ARBA" id="ARBA00022553"/>
    </source>
</evidence>
<dbReference type="SUPFAM" id="SSF55874">
    <property type="entry name" value="ATPase domain of HSP90 chaperone/DNA topoisomerase II/histidine kinase"/>
    <property type="match status" value="1"/>
</dbReference>
<dbReference type="PANTHER" id="PTHR43547:SF2">
    <property type="entry name" value="HYBRID SIGNAL TRANSDUCTION HISTIDINE KINASE C"/>
    <property type="match status" value="1"/>
</dbReference>
<dbReference type="SMART" id="SM00388">
    <property type="entry name" value="HisKA"/>
    <property type="match status" value="1"/>
</dbReference>
<dbReference type="RefSeq" id="WP_132939166.1">
    <property type="nucleotide sequence ID" value="NZ_CP119676.1"/>
</dbReference>
<protein>
    <recommendedName>
        <fullName evidence="2">histidine kinase</fullName>
        <ecNumber evidence="2">2.7.13.3</ecNumber>
    </recommendedName>
</protein>
<keyword evidence="7" id="KW-1185">Reference proteome</keyword>
<evidence type="ECO:0000256" key="4">
    <source>
        <dbReference type="SAM" id="Phobius"/>
    </source>
</evidence>
<dbReference type="InterPro" id="IPR005467">
    <property type="entry name" value="His_kinase_dom"/>
</dbReference>
<feature type="transmembrane region" description="Helical" evidence="4">
    <location>
        <begin position="47"/>
        <end position="70"/>
    </location>
</feature>
<dbReference type="CDD" id="cd00082">
    <property type="entry name" value="HisKA"/>
    <property type="match status" value="1"/>
</dbReference>